<gene>
    <name evidence="2" type="ordered locus">MTR_1g050415</name>
</gene>
<dbReference type="EMBL" id="CM001217">
    <property type="protein sequence ID" value="KEH41388.1"/>
    <property type="molecule type" value="Genomic_DNA"/>
</dbReference>
<proteinExistence type="predicted"/>
<dbReference type="AlphaFoldDB" id="A0A072VJ10"/>
<evidence type="ECO:0000313" key="2">
    <source>
        <dbReference type="EMBL" id="KEH41388.1"/>
    </source>
</evidence>
<evidence type="ECO:0000313" key="3">
    <source>
        <dbReference type="EnsemblPlants" id="KEH41388"/>
    </source>
</evidence>
<protein>
    <submittedName>
        <fullName evidence="2 3">Uncharacterized protein</fullName>
    </submittedName>
</protein>
<name>A0A072VJ10_MEDTR</name>
<dbReference type="EnsemblPlants" id="KEH41388">
    <property type="protein sequence ID" value="KEH41388"/>
    <property type="gene ID" value="MTR_1g050415"/>
</dbReference>
<reference evidence="3" key="3">
    <citation type="submission" date="2015-04" db="UniProtKB">
        <authorList>
            <consortium name="EnsemblPlants"/>
        </authorList>
    </citation>
    <scope>IDENTIFICATION</scope>
    <source>
        <strain evidence="3">cv. Jemalong A17</strain>
    </source>
</reference>
<evidence type="ECO:0000313" key="4">
    <source>
        <dbReference type="Proteomes" id="UP000002051"/>
    </source>
</evidence>
<evidence type="ECO:0000256" key="1">
    <source>
        <dbReference type="SAM" id="MobiDB-lite"/>
    </source>
</evidence>
<reference evidence="2 4" key="1">
    <citation type="journal article" date="2011" name="Nature">
        <title>The Medicago genome provides insight into the evolution of rhizobial symbioses.</title>
        <authorList>
            <person name="Young N.D."/>
            <person name="Debelle F."/>
            <person name="Oldroyd G.E."/>
            <person name="Geurts R."/>
            <person name="Cannon S.B."/>
            <person name="Udvardi M.K."/>
            <person name="Benedito V.A."/>
            <person name="Mayer K.F."/>
            <person name="Gouzy J."/>
            <person name="Schoof H."/>
            <person name="Van de Peer Y."/>
            <person name="Proost S."/>
            <person name="Cook D.R."/>
            <person name="Meyers B.C."/>
            <person name="Spannagl M."/>
            <person name="Cheung F."/>
            <person name="De Mita S."/>
            <person name="Krishnakumar V."/>
            <person name="Gundlach H."/>
            <person name="Zhou S."/>
            <person name="Mudge J."/>
            <person name="Bharti A.K."/>
            <person name="Murray J.D."/>
            <person name="Naoumkina M.A."/>
            <person name="Rosen B."/>
            <person name="Silverstein K.A."/>
            <person name="Tang H."/>
            <person name="Rombauts S."/>
            <person name="Zhao P.X."/>
            <person name="Zhou P."/>
            <person name="Barbe V."/>
            <person name="Bardou P."/>
            <person name="Bechner M."/>
            <person name="Bellec A."/>
            <person name="Berger A."/>
            <person name="Berges H."/>
            <person name="Bidwell S."/>
            <person name="Bisseling T."/>
            <person name="Choisne N."/>
            <person name="Couloux A."/>
            <person name="Denny R."/>
            <person name="Deshpande S."/>
            <person name="Dai X."/>
            <person name="Doyle J.J."/>
            <person name="Dudez A.M."/>
            <person name="Farmer A.D."/>
            <person name="Fouteau S."/>
            <person name="Franken C."/>
            <person name="Gibelin C."/>
            <person name="Gish J."/>
            <person name="Goldstein S."/>
            <person name="Gonzalez A.J."/>
            <person name="Green P.J."/>
            <person name="Hallab A."/>
            <person name="Hartog M."/>
            <person name="Hua A."/>
            <person name="Humphray S.J."/>
            <person name="Jeong D.H."/>
            <person name="Jing Y."/>
            <person name="Jocker A."/>
            <person name="Kenton S.M."/>
            <person name="Kim D.J."/>
            <person name="Klee K."/>
            <person name="Lai H."/>
            <person name="Lang C."/>
            <person name="Lin S."/>
            <person name="Macmil S.L."/>
            <person name="Magdelenat G."/>
            <person name="Matthews L."/>
            <person name="McCorrison J."/>
            <person name="Monaghan E.L."/>
            <person name="Mun J.H."/>
            <person name="Najar F.Z."/>
            <person name="Nicholson C."/>
            <person name="Noirot C."/>
            <person name="O'Bleness M."/>
            <person name="Paule C.R."/>
            <person name="Poulain J."/>
            <person name="Prion F."/>
            <person name="Qin B."/>
            <person name="Qu C."/>
            <person name="Retzel E.F."/>
            <person name="Riddle C."/>
            <person name="Sallet E."/>
            <person name="Samain S."/>
            <person name="Samson N."/>
            <person name="Sanders I."/>
            <person name="Saurat O."/>
            <person name="Scarpelli C."/>
            <person name="Schiex T."/>
            <person name="Segurens B."/>
            <person name="Severin A.J."/>
            <person name="Sherrier D.J."/>
            <person name="Shi R."/>
            <person name="Sims S."/>
            <person name="Singer S.R."/>
            <person name="Sinharoy S."/>
            <person name="Sterck L."/>
            <person name="Viollet A."/>
            <person name="Wang B.B."/>
            <person name="Wang K."/>
            <person name="Wang M."/>
            <person name="Wang X."/>
            <person name="Warfsmann J."/>
            <person name="Weissenbach J."/>
            <person name="White D.D."/>
            <person name="White J.D."/>
            <person name="Wiley G.B."/>
            <person name="Wincker P."/>
            <person name="Xing Y."/>
            <person name="Yang L."/>
            <person name="Yao Z."/>
            <person name="Ying F."/>
            <person name="Zhai J."/>
            <person name="Zhou L."/>
            <person name="Zuber A."/>
            <person name="Denarie J."/>
            <person name="Dixon R.A."/>
            <person name="May G.D."/>
            <person name="Schwartz D.C."/>
            <person name="Rogers J."/>
            <person name="Quetier F."/>
            <person name="Town C.D."/>
            <person name="Roe B.A."/>
        </authorList>
    </citation>
    <scope>NUCLEOTIDE SEQUENCE [LARGE SCALE GENOMIC DNA]</scope>
    <source>
        <strain evidence="2">A17</strain>
        <strain evidence="3 4">cv. Jemalong A17</strain>
    </source>
</reference>
<dbReference type="PANTHER" id="PTHR32108:SF9">
    <property type="entry name" value="REVERSE TRANSCRIPTASE RNASE H-LIKE DOMAIN-CONTAINING PROTEIN"/>
    <property type="match status" value="1"/>
</dbReference>
<feature type="compositionally biased region" description="Acidic residues" evidence="1">
    <location>
        <begin position="26"/>
        <end position="39"/>
    </location>
</feature>
<reference evidence="2 4" key="2">
    <citation type="journal article" date="2014" name="BMC Genomics">
        <title>An improved genome release (version Mt4.0) for the model legume Medicago truncatula.</title>
        <authorList>
            <person name="Tang H."/>
            <person name="Krishnakumar V."/>
            <person name="Bidwell S."/>
            <person name="Rosen B."/>
            <person name="Chan A."/>
            <person name="Zhou S."/>
            <person name="Gentzbittel L."/>
            <person name="Childs K.L."/>
            <person name="Yandell M."/>
            <person name="Gundlach H."/>
            <person name="Mayer K.F."/>
            <person name="Schwartz D.C."/>
            <person name="Town C.D."/>
        </authorList>
    </citation>
    <scope>GENOME REANNOTATION</scope>
    <source>
        <strain evidence="2">A17</strain>
        <strain evidence="3 4">cv. Jemalong A17</strain>
    </source>
</reference>
<feature type="region of interest" description="Disordered" evidence="1">
    <location>
        <begin position="17"/>
        <end position="48"/>
    </location>
</feature>
<dbReference type="Proteomes" id="UP000002051">
    <property type="component" value="Unassembled WGS sequence"/>
</dbReference>
<sequence>MGIKCKDLETLVPETMVEKTQFEVELPNEEDEDVEDEASTSDTSETQPVVDPDYLLARDRERRTITAPSRYGYADLVCFALNAVEDVQDSEPRNFKEAFESKESKYWLKAVNPFQKWFNYPRPKPTRTYNTRANKNKEHISLNKKSTSILEEPQQQAPRMQFDPIPMTYAELLPILLDKNLVKTRTPPPVPNELLVWYQADLACAFHQGAPGHDIEHCFSLKIEVHKLIDDDVLSFKNLNPSV</sequence>
<keyword evidence="4" id="KW-1185">Reference proteome</keyword>
<dbReference type="PANTHER" id="PTHR32108">
    <property type="entry name" value="DNA-DIRECTED RNA POLYMERASE SUBUNIT ALPHA"/>
    <property type="match status" value="1"/>
</dbReference>
<organism evidence="2 4">
    <name type="scientific">Medicago truncatula</name>
    <name type="common">Barrel medic</name>
    <name type="synonym">Medicago tribuloides</name>
    <dbReference type="NCBI Taxonomy" id="3880"/>
    <lineage>
        <taxon>Eukaryota</taxon>
        <taxon>Viridiplantae</taxon>
        <taxon>Streptophyta</taxon>
        <taxon>Embryophyta</taxon>
        <taxon>Tracheophyta</taxon>
        <taxon>Spermatophyta</taxon>
        <taxon>Magnoliopsida</taxon>
        <taxon>eudicotyledons</taxon>
        <taxon>Gunneridae</taxon>
        <taxon>Pentapetalae</taxon>
        <taxon>rosids</taxon>
        <taxon>fabids</taxon>
        <taxon>Fabales</taxon>
        <taxon>Fabaceae</taxon>
        <taxon>Papilionoideae</taxon>
        <taxon>50 kb inversion clade</taxon>
        <taxon>NPAAA clade</taxon>
        <taxon>Hologalegina</taxon>
        <taxon>IRL clade</taxon>
        <taxon>Trifolieae</taxon>
        <taxon>Medicago</taxon>
    </lineage>
</organism>
<dbReference type="HOGENOM" id="CLU_1144038_0_0_1"/>
<accession>A0A072VJ10</accession>